<reference evidence="4" key="1">
    <citation type="submission" date="2020-12" db="EMBL/GenBank/DDBJ databases">
        <title>Metabolic potential, ecology and presence of endohyphal bacteria is reflected in genomic diversity of Mucoromycotina.</title>
        <authorList>
            <person name="Muszewska A."/>
            <person name="Okrasinska A."/>
            <person name="Steczkiewicz K."/>
            <person name="Drgas O."/>
            <person name="Orlowska M."/>
            <person name="Perlinska-Lenart U."/>
            <person name="Aleksandrzak-Piekarczyk T."/>
            <person name="Szatraj K."/>
            <person name="Zielenkiewicz U."/>
            <person name="Pilsyk S."/>
            <person name="Malc E."/>
            <person name="Mieczkowski P."/>
            <person name="Kruszewska J.S."/>
            <person name="Biernat P."/>
            <person name="Pawlowska J."/>
        </authorList>
    </citation>
    <scope>NUCLEOTIDE SEQUENCE</scope>
    <source>
        <strain evidence="4">WA0000017839</strain>
    </source>
</reference>
<keyword evidence="5" id="KW-1185">Reference proteome</keyword>
<dbReference type="OrthoDB" id="5564519at2759"/>
<comment type="caution">
    <text evidence="4">The sequence shown here is derived from an EMBL/GenBank/DDBJ whole genome shotgun (WGS) entry which is preliminary data.</text>
</comment>
<dbReference type="AlphaFoldDB" id="A0A8H7QJX4"/>
<protein>
    <recommendedName>
        <fullName evidence="3">Yeast cell wall synthesis Kre9/Knh1-like N-terminal domain-containing protein</fullName>
    </recommendedName>
</protein>
<feature type="signal peptide" evidence="2">
    <location>
        <begin position="1"/>
        <end position="20"/>
    </location>
</feature>
<evidence type="ECO:0000313" key="4">
    <source>
        <dbReference type="EMBL" id="KAG2193435.1"/>
    </source>
</evidence>
<name>A0A8H7QJX4_9FUNG</name>
<dbReference type="Proteomes" id="UP000603453">
    <property type="component" value="Unassembled WGS sequence"/>
</dbReference>
<feature type="domain" description="Yeast cell wall synthesis Kre9/Knh1-like N-terminal" evidence="3">
    <location>
        <begin position="27"/>
        <end position="119"/>
    </location>
</feature>
<feature type="chain" id="PRO_5034950501" description="Yeast cell wall synthesis Kre9/Knh1-like N-terminal domain-containing protein" evidence="2">
    <location>
        <begin position="21"/>
        <end position="165"/>
    </location>
</feature>
<proteinExistence type="predicted"/>
<accession>A0A8H7QJX4</accession>
<gene>
    <name evidence="4" type="ORF">INT47_006964</name>
</gene>
<dbReference type="Pfam" id="PF10342">
    <property type="entry name" value="Kre9_KNH"/>
    <property type="match status" value="1"/>
</dbReference>
<organism evidence="4 5">
    <name type="scientific">Mucor saturninus</name>
    <dbReference type="NCBI Taxonomy" id="64648"/>
    <lineage>
        <taxon>Eukaryota</taxon>
        <taxon>Fungi</taxon>
        <taxon>Fungi incertae sedis</taxon>
        <taxon>Mucoromycota</taxon>
        <taxon>Mucoromycotina</taxon>
        <taxon>Mucoromycetes</taxon>
        <taxon>Mucorales</taxon>
        <taxon>Mucorineae</taxon>
        <taxon>Mucoraceae</taxon>
        <taxon>Mucor</taxon>
    </lineage>
</organism>
<evidence type="ECO:0000313" key="5">
    <source>
        <dbReference type="Proteomes" id="UP000603453"/>
    </source>
</evidence>
<sequence>MKFSALSIAALATAATTVSANFTLSEPWSTSVWTSGGNASVAWTSVDEAGKKCEIHLLTGNATAATFVSNLTAHGNLVPCDFTRANLHPLPDYISGDYFVRFGENGGDTANYAYSGYFKYVGNGTASYETLTATPAPAAVAAPAADAPAAAASVVQAAVAQPASI</sequence>
<dbReference type="InterPro" id="IPR018466">
    <property type="entry name" value="Kre9/Knh1-like_N"/>
</dbReference>
<evidence type="ECO:0000259" key="3">
    <source>
        <dbReference type="Pfam" id="PF10342"/>
    </source>
</evidence>
<evidence type="ECO:0000256" key="1">
    <source>
        <dbReference type="ARBA" id="ARBA00022729"/>
    </source>
</evidence>
<evidence type="ECO:0000256" key="2">
    <source>
        <dbReference type="SAM" id="SignalP"/>
    </source>
</evidence>
<keyword evidence="1 2" id="KW-0732">Signal</keyword>
<dbReference type="EMBL" id="JAEPRD010000233">
    <property type="protein sequence ID" value="KAG2193435.1"/>
    <property type="molecule type" value="Genomic_DNA"/>
</dbReference>